<keyword evidence="3" id="KW-0012">Acyltransferase</keyword>
<sequence>MSISADAPNTTISTETPPMHNQLEFFIEQARKSGPIRTAVVHPVDHNSLLGAIEAAEQGLIEPLLVGPEHKIRAAAEIEGIDLSPYKIISTEHSHMAAECACTLIREAKAVALMKGSLGTSELLSAVVHKTKGIRTERRLSHVFVFDVPNYHKPLVITDAAINVVPDLLVKRDIVQNAIDFCQSLGNEAPKVAILAAVEKVKPTMQSTIDAAALCKMADRGQITGGILDGPLAFDNAISLQAAIDKHINSPVSGDADILLAPDLEAANMIAKQLIYLADAKSAGLAVGAKVPIILTSRAEGTLGRLASCALASYMVKHPRKGG</sequence>
<keyword evidence="2 5" id="KW-0808">Transferase</keyword>
<dbReference type="PANTHER" id="PTHR43356">
    <property type="entry name" value="PHOSPHATE ACETYLTRANSFERASE"/>
    <property type="match status" value="1"/>
</dbReference>
<gene>
    <name evidence="5" type="ORF">SAMN02745729_10548</name>
</gene>
<keyword evidence="6" id="KW-1185">Reference proteome</keyword>
<organism evidence="5 6">
    <name type="scientific">Marinobacterium iners DSM 11526</name>
    <dbReference type="NCBI Taxonomy" id="1122198"/>
    <lineage>
        <taxon>Bacteria</taxon>
        <taxon>Pseudomonadati</taxon>
        <taxon>Pseudomonadota</taxon>
        <taxon>Gammaproteobacteria</taxon>
        <taxon>Oceanospirillales</taxon>
        <taxon>Oceanospirillaceae</taxon>
        <taxon>Marinobacterium</taxon>
    </lineage>
</organism>
<accession>A0A1H4CKR7</accession>
<feature type="domain" description="Phosphate acetyl/butaryl transferase" evidence="4">
    <location>
        <begin position="100"/>
        <end position="300"/>
    </location>
</feature>
<reference evidence="6" key="1">
    <citation type="submission" date="2016-10" db="EMBL/GenBank/DDBJ databases">
        <authorList>
            <person name="Varghese N."/>
            <person name="Submissions S."/>
        </authorList>
    </citation>
    <scope>NUCLEOTIDE SEQUENCE [LARGE SCALE GENOMIC DNA]</scope>
    <source>
        <strain evidence="6">DSM 11526</strain>
    </source>
</reference>
<evidence type="ECO:0000313" key="6">
    <source>
        <dbReference type="Proteomes" id="UP000242469"/>
    </source>
</evidence>
<dbReference type="Proteomes" id="UP000242469">
    <property type="component" value="Unassembled WGS sequence"/>
</dbReference>
<dbReference type="Pfam" id="PF01515">
    <property type="entry name" value="PTA_PTB"/>
    <property type="match status" value="1"/>
</dbReference>
<dbReference type="PANTHER" id="PTHR43356:SF2">
    <property type="entry name" value="PHOSPHATE ACETYLTRANSFERASE"/>
    <property type="match status" value="1"/>
</dbReference>
<dbReference type="SUPFAM" id="SSF53659">
    <property type="entry name" value="Isocitrate/Isopropylmalate dehydrogenase-like"/>
    <property type="match status" value="1"/>
</dbReference>
<evidence type="ECO:0000256" key="2">
    <source>
        <dbReference type="ARBA" id="ARBA00022679"/>
    </source>
</evidence>
<proteinExistence type="inferred from homology"/>
<dbReference type="Gene3D" id="3.40.718.10">
    <property type="entry name" value="Isopropylmalate Dehydrogenase"/>
    <property type="match status" value="1"/>
</dbReference>
<dbReference type="InterPro" id="IPR050500">
    <property type="entry name" value="Phos_Acetyltrans/Butyryltrans"/>
</dbReference>
<evidence type="ECO:0000256" key="1">
    <source>
        <dbReference type="ARBA" id="ARBA00005656"/>
    </source>
</evidence>
<dbReference type="NCBIfam" id="NF008852">
    <property type="entry name" value="PRK11890.1"/>
    <property type="match status" value="1"/>
</dbReference>
<dbReference type="NCBIfam" id="NF006045">
    <property type="entry name" value="PRK08190.1"/>
    <property type="match status" value="1"/>
</dbReference>
<comment type="similarity">
    <text evidence="1">Belongs to the phosphate acetyltransferase and butyryltransferase family.</text>
</comment>
<dbReference type="PIRSF" id="PIRSF000428">
    <property type="entry name" value="P_Ac_trans"/>
    <property type="match status" value="1"/>
</dbReference>
<dbReference type="InterPro" id="IPR012147">
    <property type="entry name" value="P_Ac_Bu_trans"/>
</dbReference>
<name>A0A1H4CKR7_9GAMM</name>
<dbReference type="EMBL" id="FNRJ01000005">
    <property type="protein sequence ID" value="SEA61015.1"/>
    <property type="molecule type" value="Genomic_DNA"/>
</dbReference>
<evidence type="ECO:0000259" key="4">
    <source>
        <dbReference type="Pfam" id="PF01515"/>
    </source>
</evidence>
<dbReference type="STRING" id="1122198.SAMN02745729_10548"/>
<dbReference type="GO" id="GO:0016746">
    <property type="term" value="F:acyltransferase activity"/>
    <property type="evidence" value="ECO:0007669"/>
    <property type="project" value="UniProtKB-KW"/>
</dbReference>
<dbReference type="InterPro" id="IPR002505">
    <property type="entry name" value="PTA_PTB"/>
</dbReference>
<dbReference type="AlphaFoldDB" id="A0A1H4CKR7"/>
<dbReference type="RefSeq" id="WP_254774988.1">
    <property type="nucleotide sequence ID" value="NZ_FNRJ01000005.1"/>
</dbReference>
<evidence type="ECO:0000313" key="5">
    <source>
        <dbReference type="EMBL" id="SEA61015.1"/>
    </source>
</evidence>
<evidence type="ECO:0000256" key="3">
    <source>
        <dbReference type="ARBA" id="ARBA00023315"/>
    </source>
</evidence>
<protein>
    <submittedName>
        <fullName evidence="5">Phosphate butyryltransferase</fullName>
    </submittedName>
</protein>